<proteinExistence type="predicted"/>
<dbReference type="KEGG" id="rgi:RGI145_09440"/>
<evidence type="ECO:0000313" key="2">
    <source>
        <dbReference type="Proteomes" id="UP000185494"/>
    </source>
</evidence>
<sequence length="186" mass="21624">MRSRADLLAHQCEYLDDIFSLTDGEAETRRRFEEMAADTIDALLAADARLVVPFYIAPSSAFCWARTTWQHPLVAPELVARWMQWKADYPAVLTRNPRLDLHDAMRWCAETHDAASWPYGWERGIYDWVASGDFAARPFSDGMRIVTPEFFERLRHLQAKVDGWLVWSEEAGRVVHVPGDEWRRRS</sequence>
<name>A0A1L7AEX3_9PROT</name>
<gene>
    <name evidence="1" type="ORF">RGI145_09440</name>
</gene>
<reference evidence="1 2" key="1">
    <citation type="submission" date="2016-05" db="EMBL/GenBank/DDBJ databases">
        <title>Complete Genome and Methylome Analysis of Psychrotrophic Bacterial Isolates from Antarctic Lake Untersee.</title>
        <authorList>
            <person name="Fomenkov A."/>
            <person name="Akimov V.N."/>
            <person name="Vasilyeva L.V."/>
            <person name="Andersen D."/>
            <person name="Vincze T."/>
            <person name="Roberts R.J."/>
        </authorList>
    </citation>
    <scope>NUCLEOTIDE SEQUENCE [LARGE SCALE GENOMIC DNA]</scope>
    <source>
        <strain evidence="1 2">U14-5</strain>
    </source>
</reference>
<accession>A0A1L7AEX3</accession>
<dbReference type="Proteomes" id="UP000185494">
    <property type="component" value="Chromosome 1"/>
</dbReference>
<organism evidence="1 2">
    <name type="scientific">Roseomonas gilardii</name>
    <dbReference type="NCBI Taxonomy" id="257708"/>
    <lineage>
        <taxon>Bacteria</taxon>
        <taxon>Pseudomonadati</taxon>
        <taxon>Pseudomonadota</taxon>
        <taxon>Alphaproteobacteria</taxon>
        <taxon>Acetobacterales</taxon>
        <taxon>Roseomonadaceae</taxon>
        <taxon>Roseomonas</taxon>
    </lineage>
</organism>
<evidence type="ECO:0000313" key="1">
    <source>
        <dbReference type="EMBL" id="APT57293.1"/>
    </source>
</evidence>
<dbReference type="RefSeq" id="WP_019460606.1">
    <property type="nucleotide sequence ID" value="NZ_CP015583.1"/>
</dbReference>
<dbReference type="STRING" id="257708.RGI145_09440"/>
<protein>
    <submittedName>
        <fullName evidence="1">Uncharacterized protein</fullName>
    </submittedName>
</protein>
<dbReference type="GeneID" id="99634081"/>
<dbReference type="EMBL" id="CP015583">
    <property type="protein sequence ID" value="APT57293.1"/>
    <property type="molecule type" value="Genomic_DNA"/>
</dbReference>
<dbReference type="AlphaFoldDB" id="A0A1L7AEX3"/>